<sequence length="81" mass="8554">MKEIPADFDVQAYGRGCALQQCEMLTRLAEIGMQLAEAAGARALAAEAPEPQAEAQRTEAQPPVAAPAGDPGLTFTRYAHL</sequence>
<name>A0A0A0CZE3_9PROT</name>
<comment type="caution">
    <text evidence="2">The sequence shown here is derived from an EMBL/GenBank/DDBJ whole genome shotgun (WGS) entry which is preliminary data.</text>
</comment>
<reference evidence="2 3" key="1">
    <citation type="submission" date="2014-01" db="EMBL/GenBank/DDBJ databases">
        <title>Genome sequence determination for a cystic fibrosis isolate, Inquilinus limosus.</title>
        <authorList>
            <person name="Pino M."/>
            <person name="Di Conza J."/>
            <person name="Gutkind G."/>
        </authorList>
    </citation>
    <scope>NUCLEOTIDE SEQUENCE [LARGE SCALE GENOMIC DNA]</scope>
    <source>
        <strain evidence="2 3">MP06</strain>
    </source>
</reference>
<feature type="region of interest" description="Disordered" evidence="1">
    <location>
        <begin position="42"/>
        <end position="81"/>
    </location>
</feature>
<proteinExistence type="predicted"/>
<dbReference type="AlphaFoldDB" id="A0A0A0CZE3"/>
<evidence type="ECO:0000256" key="1">
    <source>
        <dbReference type="SAM" id="MobiDB-lite"/>
    </source>
</evidence>
<protein>
    <submittedName>
        <fullName evidence="2">Uncharacterized protein</fullName>
    </submittedName>
</protein>
<gene>
    <name evidence="2" type="ORF">P409_28550</name>
</gene>
<organism evidence="2 3">
    <name type="scientific">Inquilinus limosus MP06</name>
    <dbReference type="NCBI Taxonomy" id="1398085"/>
    <lineage>
        <taxon>Bacteria</taxon>
        <taxon>Pseudomonadati</taxon>
        <taxon>Pseudomonadota</taxon>
        <taxon>Alphaproteobacteria</taxon>
        <taxon>Rhodospirillales</taxon>
        <taxon>Rhodospirillaceae</taxon>
        <taxon>Inquilinus</taxon>
    </lineage>
</organism>
<dbReference type="RefSeq" id="WP_034846412.1">
    <property type="nucleotide sequence ID" value="NZ_JANX01000569.1"/>
</dbReference>
<accession>A0A0A0CZE3</accession>
<feature type="non-terminal residue" evidence="2">
    <location>
        <position position="81"/>
    </location>
</feature>
<dbReference type="Proteomes" id="UP000029995">
    <property type="component" value="Unassembled WGS sequence"/>
</dbReference>
<dbReference type="EMBL" id="JANX01000569">
    <property type="protein sequence ID" value="KGM31200.1"/>
    <property type="molecule type" value="Genomic_DNA"/>
</dbReference>
<feature type="compositionally biased region" description="Low complexity" evidence="1">
    <location>
        <begin position="42"/>
        <end position="63"/>
    </location>
</feature>
<evidence type="ECO:0000313" key="3">
    <source>
        <dbReference type="Proteomes" id="UP000029995"/>
    </source>
</evidence>
<evidence type="ECO:0000313" key="2">
    <source>
        <dbReference type="EMBL" id="KGM31200.1"/>
    </source>
</evidence>